<dbReference type="PROSITE" id="PS50954">
    <property type="entry name" value="LEM"/>
    <property type="match status" value="1"/>
</dbReference>
<feature type="domain" description="LEM" evidence="3">
    <location>
        <begin position="1"/>
        <end position="45"/>
    </location>
</feature>
<dbReference type="GeneTree" id="ENSGT00390000002034"/>
<name>A0A6I8NTB6_ORNAN</name>
<dbReference type="SMART" id="SM00540">
    <property type="entry name" value="LEM"/>
    <property type="match status" value="1"/>
</dbReference>
<sequence length="308" mass="35055">MDEYKGLSDTELISMLKQYNIPHGPIVGSTRKLYEKKIYEYETQRTKLSPQKTSSSSYSYRYSDPDSRKTYSLPQREEGSRHRAAFEDDDLDSGSYDFPRREERPAYRDNDYDDYYEESYSTTKTYGEPEVALSSSRSYGEPLVARTFSETATARSYSEPEEEPTVRQRVRDDILFSPTREENKDRDRSYYPRSNAYQSVSHYRPPGAAAAAFSSSSPLGPSAYSAYSASSSSSSASSSLAGAPSSLHVEARRAIRPERQGGTEGELGGRRFVPLWLQLLLFLVFAAFLAFMYYFVQAEDDNPFRVQH</sequence>
<dbReference type="OrthoDB" id="10015574at2759"/>
<keyword evidence="2" id="KW-0812">Transmembrane</keyword>
<dbReference type="Ensembl" id="ENSOANT00000051089.1">
    <property type="protein sequence ID" value="ENSOANP00000044277.1"/>
    <property type="gene ID" value="ENSOANG00000036188.1"/>
</dbReference>
<reference evidence="4 5" key="1">
    <citation type="journal article" date="2008" name="Nature">
        <title>Genome analysis of the platypus reveals unique signatures of evolution.</title>
        <authorList>
            <person name="Warren W.C."/>
            <person name="Hillier L.W."/>
            <person name="Marshall Graves J.A."/>
            <person name="Birney E."/>
            <person name="Ponting C.P."/>
            <person name="Grutzner F."/>
            <person name="Belov K."/>
            <person name="Miller W."/>
            <person name="Clarke L."/>
            <person name="Chinwalla A.T."/>
            <person name="Yang S.P."/>
            <person name="Heger A."/>
            <person name="Locke D.P."/>
            <person name="Miethke P."/>
            <person name="Waters P.D."/>
            <person name="Veyrunes F."/>
            <person name="Fulton L."/>
            <person name="Fulton B."/>
            <person name="Graves T."/>
            <person name="Wallis J."/>
            <person name="Puente X.S."/>
            <person name="Lopez-Otin C."/>
            <person name="Ordonez G.R."/>
            <person name="Eichler E.E."/>
            <person name="Chen L."/>
            <person name="Cheng Z."/>
            <person name="Deakin J.E."/>
            <person name="Alsop A."/>
            <person name="Thompson K."/>
            <person name="Kirby P."/>
            <person name="Papenfuss A.T."/>
            <person name="Wakefield M.J."/>
            <person name="Olender T."/>
            <person name="Lancet D."/>
            <person name="Huttley G.A."/>
            <person name="Smit A.F."/>
            <person name="Pask A."/>
            <person name="Temple-Smith P."/>
            <person name="Batzer M.A."/>
            <person name="Walker J.A."/>
            <person name="Konkel M.K."/>
            <person name="Harris R.S."/>
            <person name="Whittington C.M."/>
            <person name="Wong E.S."/>
            <person name="Gemmell N.J."/>
            <person name="Buschiazzo E."/>
            <person name="Vargas Jentzsch I.M."/>
            <person name="Merkel A."/>
            <person name="Schmitz J."/>
            <person name="Zemann A."/>
            <person name="Churakov G."/>
            <person name="Kriegs J.O."/>
            <person name="Brosius J."/>
            <person name="Murchison E.P."/>
            <person name="Sachidanandam R."/>
            <person name="Smith C."/>
            <person name="Hannon G.J."/>
            <person name="Tsend-Ayush E."/>
            <person name="McMillan D."/>
            <person name="Attenborough R."/>
            <person name="Rens W."/>
            <person name="Ferguson-Smith M."/>
            <person name="Lefevre C.M."/>
            <person name="Sharp J.A."/>
            <person name="Nicholas K.R."/>
            <person name="Ray D.A."/>
            <person name="Kube M."/>
            <person name="Reinhardt R."/>
            <person name="Pringle T.H."/>
            <person name="Taylor J."/>
            <person name="Jones R.C."/>
            <person name="Nixon B."/>
            <person name="Dacheux J.L."/>
            <person name="Niwa H."/>
            <person name="Sekita Y."/>
            <person name="Huang X."/>
            <person name="Stark A."/>
            <person name="Kheradpour P."/>
            <person name="Kellis M."/>
            <person name="Flicek P."/>
            <person name="Chen Y."/>
            <person name="Webber C."/>
            <person name="Hardison R."/>
            <person name="Nelson J."/>
            <person name="Hallsworth-Pepin K."/>
            <person name="Delehaunty K."/>
            <person name="Markovic C."/>
            <person name="Minx P."/>
            <person name="Feng Y."/>
            <person name="Kremitzki C."/>
            <person name="Mitreva M."/>
            <person name="Glasscock J."/>
            <person name="Wylie T."/>
            <person name="Wohldmann P."/>
            <person name="Thiru P."/>
            <person name="Nhan M.N."/>
            <person name="Pohl C.S."/>
            <person name="Smith S.M."/>
            <person name="Hou S."/>
            <person name="Nefedov M."/>
            <person name="de Jong P.J."/>
            <person name="Renfree M.B."/>
            <person name="Mardis E.R."/>
            <person name="Wilson R.K."/>
        </authorList>
    </citation>
    <scope>NUCLEOTIDE SEQUENCE [LARGE SCALE GENOMIC DNA]</scope>
    <source>
        <strain evidence="4 5">Glennie</strain>
    </source>
</reference>
<dbReference type="InParanoid" id="A0A6I8NTB6"/>
<reference evidence="4" key="3">
    <citation type="submission" date="2025-09" db="UniProtKB">
        <authorList>
            <consortium name="Ensembl"/>
        </authorList>
    </citation>
    <scope>IDENTIFICATION</scope>
    <source>
        <strain evidence="4">Glennie</strain>
    </source>
</reference>
<dbReference type="CDD" id="cd12939">
    <property type="entry name" value="LEM_emerin"/>
    <property type="match status" value="1"/>
</dbReference>
<dbReference type="Bgee" id="ENSOANG00000036188">
    <property type="expression patterns" value="Expressed in fibroblast and 8 other cell types or tissues"/>
</dbReference>
<evidence type="ECO:0000256" key="2">
    <source>
        <dbReference type="SAM" id="Phobius"/>
    </source>
</evidence>
<dbReference type="Gene3D" id="1.10.720.40">
    <property type="match status" value="1"/>
</dbReference>
<dbReference type="InterPro" id="IPR035004">
    <property type="entry name" value="Emerin"/>
</dbReference>
<reference evidence="4" key="2">
    <citation type="submission" date="2025-08" db="UniProtKB">
        <authorList>
            <consortium name="Ensembl"/>
        </authorList>
    </citation>
    <scope>IDENTIFICATION</scope>
    <source>
        <strain evidence="4">Glennie</strain>
    </source>
</reference>
<dbReference type="Pfam" id="PF03020">
    <property type="entry name" value="LEM"/>
    <property type="match status" value="1"/>
</dbReference>
<keyword evidence="2" id="KW-0472">Membrane</keyword>
<dbReference type="Proteomes" id="UP000002279">
    <property type="component" value="Chromosome 6"/>
</dbReference>
<proteinExistence type="predicted"/>
<keyword evidence="5" id="KW-1185">Reference proteome</keyword>
<dbReference type="GO" id="GO:0005819">
    <property type="term" value="C:spindle"/>
    <property type="evidence" value="ECO:0000318"/>
    <property type="project" value="GO_Central"/>
</dbReference>
<dbReference type="InterPro" id="IPR011015">
    <property type="entry name" value="LEM/LEM-like_dom_sf"/>
</dbReference>
<evidence type="ECO:0000259" key="3">
    <source>
        <dbReference type="PROSITE" id="PS50954"/>
    </source>
</evidence>
<dbReference type="GO" id="GO:0003779">
    <property type="term" value="F:actin binding"/>
    <property type="evidence" value="ECO:0000318"/>
    <property type="project" value="GO_Central"/>
</dbReference>
<dbReference type="FunCoup" id="A0A6I8NTB6">
    <property type="interactions" value="1818"/>
</dbReference>
<feature type="compositionally biased region" description="Basic and acidic residues" evidence="1">
    <location>
        <begin position="164"/>
        <end position="190"/>
    </location>
</feature>
<evidence type="ECO:0000313" key="4">
    <source>
        <dbReference type="Ensembl" id="ENSOANP00000044277.1"/>
    </source>
</evidence>
<dbReference type="PANTHER" id="PTHR15171">
    <property type="entry name" value="EMERIN"/>
    <property type="match status" value="1"/>
</dbReference>
<dbReference type="GeneID" id="100077079"/>
<dbReference type="GO" id="GO:0005637">
    <property type="term" value="C:nuclear inner membrane"/>
    <property type="evidence" value="ECO:0000318"/>
    <property type="project" value="GO_Central"/>
</dbReference>
<dbReference type="GO" id="GO:0048487">
    <property type="term" value="F:beta-tubulin binding"/>
    <property type="evidence" value="ECO:0000318"/>
    <property type="project" value="GO_Central"/>
</dbReference>
<dbReference type="GO" id="GO:0090090">
    <property type="term" value="P:negative regulation of canonical Wnt signaling pathway"/>
    <property type="evidence" value="ECO:0000318"/>
    <property type="project" value="GO_Central"/>
</dbReference>
<evidence type="ECO:0000256" key="1">
    <source>
        <dbReference type="SAM" id="MobiDB-lite"/>
    </source>
</evidence>
<dbReference type="InterPro" id="IPR003887">
    <property type="entry name" value="LEM_dom"/>
</dbReference>
<feature type="region of interest" description="Disordered" evidence="1">
    <location>
        <begin position="151"/>
        <end position="192"/>
    </location>
</feature>
<evidence type="ECO:0000313" key="5">
    <source>
        <dbReference type="Proteomes" id="UP000002279"/>
    </source>
</evidence>
<dbReference type="OMA" id="DGNPFWA"/>
<dbReference type="RefSeq" id="XP_028923880.1">
    <property type="nucleotide sequence ID" value="XM_029068047.1"/>
</dbReference>
<protein>
    <submittedName>
        <fullName evidence="4">Emerin</fullName>
    </submittedName>
</protein>
<gene>
    <name evidence="4" type="primary">EMD</name>
</gene>
<dbReference type="AlphaFoldDB" id="A0A6I8NTB6"/>
<dbReference type="CTD" id="2010"/>
<feature type="region of interest" description="Disordered" evidence="1">
    <location>
        <begin position="43"/>
        <end position="139"/>
    </location>
</feature>
<keyword evidence="2" id="KW-1133">Transmembrane helix</keyword>
<feature type="compositionally biased region" description="Basic and acidic residues" evidence="1">
    <location>
        <begin position="63"/>
        <end position="86"/>
    </location>
</feature>
<feature type="compositionally biased region" description="Basic and acidic residues" evidence="1">
    <location>
        <begin position="98"/>
        <end position="110"/>
    </location>
</feature>
<dbReference type="KEGG" id="oaa:100077079"/>
<organism evidence="4 5">
    <name type="scientific">Ornithorhynchus anatinus</name>
    <name type="common">Duckbill platypus</name>
    <dbReference type="NCBI Taxonomy" id="9258"/>
    <lineage>
        <taxon>Eukaryota</taxon>
        <taxon>Metazoa</taxon>
        <taxon>Chordata</taxon>
        <taxon>Craniata</taxon>
        <taxon>Vertebrata</taxon>
        <taxon>Euteleostomi</taxon>
        <taxon>Mammalia</taxon>
        <taxon>Monotremata</taxon>
        <taxon>Ornithorhynchidae</taxon>
        <taxon>Ornithorhynchus</taxon>
    </lineage>
</organism>
<dbReference type="InterPro" id="IPR034989">
    <property type="entry name" value="LEM_emerin"/>
</dbReference>
<feature type="transmembrane region" description="Helical" evidence="2">
    <location>
        <begin position="275"/>
        <end position="296"/>
    </location>
</feature>
<dbReference type="SUPFAM" id="SSF63451">
    <property type="entry name" value="LEM domain"/>
    <property type="match status" value="1"/>
</dbReference>
<dbReference type="PANTHER" id="PTHR15171:SF2">
    <property type="entry name" value="EMERIN"/>
    <property type="match status" value="1"/>
</dbReference>
<accession>A0A6I8NTB6</accession>
<dbReference type="FunFam" id="1.10.720.40:FF:000001">
    <property type="entry name" value="LEM domain containing 2, isoform CRA_a"/>
    <property type="match status" value="1"/>
</dbReference>